<evidence type="ECO:0000313" key="1">
    <source>
        <dbReference type="EMBL" id="CAA6827584.1"/>
    </source>
</evidence>
<dbReference type="AlphaFoldDB" id="A0A6S6UDL4"/>
<dbReference type="SUPFAM" id="SSF53474">
    <property type="entry name" value="alpha/beta-Hydrolases"/>
    <property type="match status" value="1"/>
</dbReference>
<organism evidence="1">
    <name type="scientific">uncultured Sulfurovum sp</name>
    <dbReference type="NCBI Taxonomy" id="269237"/>
    <lineage>
        <taxon>Bacteria</taxon>
        <taxon>Pseudomonadati</taxon>
        <taxon>Campylobacterota</taxon>
        <taxon>Epsilonproteobacteria</taxon>
        <taxon>Campylobacterales</taxon>
        <taxon>Sulfurovaceae</taxon>
        <taxon>Sulfurovum</taxon>
        <taxon>environmental samples</taxon>
    </lineage>
</organism>
<dbReference type="PROSITE" id="PS51257">
    <property type="entry name" value="PROKAR_LIPOPROTEIN"/>
    <property type="match status" value="1"/>
</dbReference>
<accession>A0A6S6UDL4</accession>
<gene>
    <name evidence="1" type="ORF">HELGO_WM62575</name>
</gene>
<evidence type="ECO:0008006" key="2">
    <source>
        <dbReference type="Google" id="ProtNLM"/>
    </source>
</evidence>
<reference evidence="1" key="1">
    <citation type="submission" date="2020-01" db="EMBL/GenBank/DDBJ databases">
        <authorList>
            <person name="Meier V. D."/>
            <person name="Meier V D."/>
        </authorList>
    </citation>
    <scope>NUCLEOTIDE SEQUENCE</scope>
    <source>
        <strain evidence="1">HLG_WM_MAG_01</strain>
    </source>
</reference>
<sequence length="317" mass="35486">MATLSRLLIQQNKLFLLTFLLLIFLGCTDNKTTVNNYAELGEHKVEKYPTKELKDNYILYYAPKAISPDMPVVFFLEGGGEAPKITHYSGLMHFLASKGYFVIGAESGESYDSTYASNIFEKAIGYVTQEYGLSLSKLAVMGHSQGGGTSFYVMKHFQSLGYASKASLIVSIDGWFSFNMNKKDFQGLNTTIAHIQMNGIKGTGTDPRINLSTWNLAKKSKKLFFTLPHNKHSYVGGNLNSLLTKKDLLYIISALSNDSFTNNDKGYKSIPKQYKTDYKDIVNVLKTKESYPADCAGKSYNAHLQLTLFDIDYCQLK</sequence>
<dbReference type="Gene3D" id="3.40.50.1820">
    <property type="entry name" value="alpha/beta hydrolase"/>
    <property type="match status" value="1"/>
</dbReference>
<dbReference type="InterPro" id="IPR029058">
    <property type="entry name" value="AB_hydrolase_fold"/>
</dbReference>
<name>A0A6S6UDL4_9BACT</name>
<protein>
    <recommendedName>
        <fullName evidence="2">Alpha/beta hydrolase</fullName>
    </recommendedName>
</protein>
<proteinExistence type="predicted"/>
<dbReference type="EMBL" id="CACVAS010000152">
    <property type="protein sequence ID" value="CAA6827584.1"/>
    <property type="molecule type" value="Genomic_DNA"/>
</dbReference>